<organism evidence="3 4">
    <name type="scientific">Victivallis lenta</name>
    <dbReference type="NCBI Taxonomy" id="2606640"/>
    <lineage>
        <taxon>Bacteria</taxon>
        <taxon>Pseudomonadati</taxon>
        <taxon>Lentisphaerota</taxon>
        <taxon>Lentisphaeria</taxon>
        <taxon>Victivallales</taxon>
        <taxon>Victivallaceae</taxon>
        <taxon>Victivallis</taxon>
    </lineage>
</organism>
<evidence type="ECO:0000313" key="3">
    <source>
        <dbReference type="EMBL" id="MST99581.1"/>
    </source>
</evidence>
<comment type="caution">
    <text evidence="3">The sequence shown here is derived from an EMBL/GenBank/DDBJ whole genome shotgun (WGS) entry which is preliminary data.</text>
</comment>
<accession>A0A844GAN4</accession>
<evidence type="ECO:0000313" key="4">
    <source>
        <dbReference type="Proteomes" id="UP000435649"/>
    </source>
</evidence>
<feature type="region of interest" description="Disordered" evidence="1">
    <location>
        <begin position="145"/>
        <end position="170"/>
    </location>
</feature>
<protein>
    <submittedName>
        <fullName evidence="3">Uncharacterized protein</fullName>
    </submittedName>
</protein>
<evidence type="ECO:0000256" key="2">
    <source>
        <dbReference type="SAM" id="SignalP"/>
    </source>
</evidence>
<gene>
    <name evidence="3" type="ORF">FYJ85_21365</name>
</gene>
<sequence length="203" mass="22894">MKLQVKMKIEKQMNMKFLSVLIAVAFSFPVMAGEDYGGKTALVADVKIAAGNRRQITTREDGNAFIISTENNVAKSPWGMLVDLGRITDKIRRLPWKSSLEYRAEVPCKITCNIYTAMVNDQQIWGGIIVYVNDKKLDRPKVKIVKHKDPLSSSKKSRQNRKQVSPPAGKPEELLINYENRAQFEINLKAGETVKIMVDGRAL</sequence>
<proteinExistence type="predicted"/>
<keyword evidence="2" id="KW-0732">Signal</keyword>
<reference evidence="3 4" key="1">
    <citation type="submission" date="2019-08" db="EMBL/GenBank/DDBJ databases">
        <title>In-depth cultivation of the pig gut microbiome towards novel bacterial diversity and tailored functional studies.</title>
        <authorList>
            <person name="Wylensek D."/>
            <person name="Hitch T.C.A."/>
            <person name="Clavel T."/>
        </authorList>
    </citation>
    <scope>NUCLEOTIDE SEQUENCE [LARGE SCALE GENOMIC DNA]</scope>
    <source>
        <strain evidence="3 4">BBE-744-WT-12</strain>
    </source>
</reference>
<keyword evidence="4" id="KW-1185">Reference proteome</keyword>
<dbReference type="EMBL" id="VUNS01000042">
    <property type="protein sequence ID" value="MST99581.1"/>
    <property type="molecule type" value="Genomic_DNA"/>
</dbReference>
<name>A0A844GAN4_9BACT</name>
<dbReference type="Proteomes" id="UP000435649">
    <property type="component" value="Unassembled WGS sequence"/>
</dbReference>
<feature type="chain" id="PRO_5032860889" evidence="2">
    <location>
        <begin position="33"/>
        <end position="203"/>
    </location>
</feature>
<dbReference type="AlphaFoldDB" id="A0A844GAN4"/>
<feature type="signal peptide" evidence="2">
    <location>
        <begin position="1"/>
        <end position="32"/>
    </location>
</feature>
<evidence type="ECO:0000256" key="1">
    <source>
        <dbReference type="SAM" id="MobiDB-lite"/>
    </source>
</evidence>